<evidence type="ECO:0000313" key="2">
    <source>
        <dbReference type="EMBL" id="PWE28441.1"/>
    </source>
</evidence>
<dbReference type="GeneID" id="94365338"/>
<dbReference type="Gene3D" id="3.40.50.1110">
    <property type="entry name" value="SGNH hydrolase"/>
    <property type="match status" value="1"/>
</dbReference>
<dbReference type="InterPro" id="IPR036514">
    <property type="entry name" value="SGNH_hydro_sf"/>
</dbReference>
<dbReference type="SUPFAM" id="SSF52266">
    <property type="entry name" value="SGNH hydrolase"/>
    <property type="match status" value="1"/>
</dbReference>
<dbReference type="AlphaFoldDB" id="A0A2U2C9B3"/>
<organism evidence="2 3">
    <name type="scientific">Pararhodobacter marinus</name>
    <dbReference type="NCBI Taxonomy" id="2184063"/>
    <lineage>
        <taxon>Bacteria</taxon>
        <taxon>Pseudomonadati</taxon>
        <taxon>Pseudomonadota</taxon>
        <taxon>Alphaproteobacteria</taxon>
        <taxon>Rhodobacterales</taxon>
        <taxon>Paracoccaceae</taxon>
        <taxon>Pararhodobacter</taxon>
    </lineage>
</organism>
<feature type="domain" description="SGNH hydrolase-type esterase" evidence="1">
    <location>
        <begin position="51"/>
        <end position="217"/>
    </location>
</feature>
<gene>
    <name evidence="2" type="ORF">C4N9_10590</name>
</gene>
<protein>
    <submittedName>
        <fullName evidence="2">Lipase</fullName>
    </submittedName>
</protein>
<dbReference type="Proteomes" id="UP000244940">
    <property type="component" value="Unassembled WGS sequence"/>
</dbReference>
<sequence>MLALLPIRLALAPITLTQALASWRRLTRLPPVPGARQGVVGSGPALRLFILGDGAAAGLGAPSLEQSFAGYLVADLARDFTVHWRVEARLMATSAQALRHLRALDLGRIDVAVTALGIADMRRQVSPRRFRNQQRAIAQLLLDHGARQIWRTGLPPVERLPHLPQPWRMMLAIHARALDKVLEQDTHPPIYRLPYDQALLRPDLRTSDRLVPSTAAYAEWARRQAREIRLRV</sequence>
<dbReference type="EMBL" id="QEYD01000006">
    <property type="protein sequence ID" value="PWE28441.1"/>
    <property type="molecule type" value="Genomic_DNA"/>
</dbReference>
<evidence type="ECO:0000313" key="3">
    <source>
        <dbReference type="Proteomes" id="UP000244940"/>
    </source>
</evidence>
<dbReference type="OrthoDB" id="9804395at2"/>
<dbReference type="RefSeq" id="WP_109533304.1">
    <property type="nucleotide sequence ID" value="NZ_QEYD01000006.1"/>
</dbReference>
<reference evidence="2 3" key="1">
    <citation type="submission" date="2018-05" db="EMBL/GenBank/DDBJ databases">
        <title>Pararhodobacter marina sp. nov., isolated from deep-sea water of the Indian Ocean.</title>
        <authorList>
            <person name="Lai Q.Sr."/>
            <person name="Liu X."/>
            <person name="Shao Z."/>
        </authorList>
    </citation>
    <scope>NUCLEOTIDE SEQUENCE [LARGE SCALE GENOMIC DNA]</scope>
    <source>
        <strain evidence="2 3">CIC4N-9</strain>
    </source>
</reference>
<keyword evidence="3" id="KW-1185">Reference proteome</keyword>
<evidence type="ECO:0000259" key="1">
    <source>
        <dbReference type="Pfam" id="PF13472"/>
    </source>
</evidence>
<dbReference type="InterPro" id="IPR013830">
    <property type="entry name" value="SGNH_hydro"/>
</dbReference>
<name>A0A2U2C9B3_9RHOB</name>
<proteinExistence type="predicted"/>
<dbReference type="GO" id="GO:0016788">
    <property type="term" value="F:hydrolase activity, acting on ester bonds"/>
    <property type="evidence" value="ECO:0007669"/>
    <property type="project" value="UniProtKB-ARBA"/>
</dbReference>
<comment type="caution">
    <text evidence="2">The sequence shown here is derived from an EMBL/GenBank/DDBJ whole genome shotgun (WGS) entry which is preliminary data.</text>
</comment>
<accession>A0A2U2C9B3</accession>
<dbReference type="Pfam" id="PF13472">
    <property type="entry name" value="Lipase_GDSL_2"/>
    <property type="match status" value="1"/>
</dbReference>